<evidence type="ECO:0000256" key="1">
    <source>
        <dbReference type="ARBA" id="ARBA00004141"/>
    </source>
</evidence>
<keyword evidence="2 5" id="KW-0812">Transmembrane</keyword>
<dbReference type="InterPro" id="IPR002797">
    <property type="entry name" value="Polysacc_synth"/>
</dbReference>
<accession>X1QST2</accession>
<gene>
    <name evidence="6" type="ORF">S06H3_65728</name>
</gene>
<dbReference type="EMBL" id="BARV01044394">
    <property type="protein sequence ID" value="GAI71323.1"/>
    <property type="molecule type" value="Genomic_DNA"/>
</dbReference>
<feature type="non-terminal residue" evidence="6">
    <location>
        <position position="68"/>
    </location>
</feature>
<comment type="caution">
    <text evidence="6">The sequence shown here is derived from an EMBL/GenBank/DDBJ whole genome shotgun (WGS) entry which is preliminary data.</text>
</comment>
<organism evidence="6">
    <name type="scientific">marine sediment metagenome</name>
    <dbReference type="NCBI Taxonomy" id="412755"/>
    <lineage>
        <taxon>unclassified sequences</taxon>
        <taxon>metagenomes</taxon>
        <taxon>ecological metagenomes</taxon>
    </lineage>
</organism>
<evidence type="ECO:0000256" key="4">
    <source>
        <dbReference type="ARBA" id="ARBA00023136"/>
    </source>
</evidence>
<keyword evidence="4 5" id="KW-0472">Membrane</keyword>
<evidence type="ECO:0008006" key="7">
    <source>
        <dbReference type="Google" id="ProtNLM"/>
    </source>
</evidence>
<sequence>MSSSLGFFAIVYIARTLSAEGLGIISYGMAFFTYALLFANPGLTTIGAREIAKNHNNRRIIEEILGLR</sequence>
<feature type="transmembrane region" description="Helical" evidence="5">
    <location>
        <begin position="29"/>
        <end position="48"/>
    </location>
</feature>
<proteinExistence type="predicted"/>
<comment type="subcellular location">
    <subcellularLocation>
        <location evidence="1">Membrane</location>
        <topology evidence="1">Multi-pass membrane protein</topology>
    </subcellularLocation>
</comment>
<evidence type="ECO:0000256" key="3">
    <source>
        <dbReference type="ARBA" id="ARBA00022989"/>
    </source>
</evidence>
<dbReference type="GO" id="GO:0016020">
    <property type="term" value="C:membrane"/>
    <property type="evidence" value="ECO:0007669"/>
    <property type="project" value="UniProtKB-SubCell"/>
</dbReference>
<dbReference type="Pfam" id="PF01943">
    <property type="entry name" value="Polysacc_synt"/>
    <property type="match status" value="1"/>
</dbReference>
<evidence type="ECO:0000313" key="6">
    <source>
        <dbReference type="EMBL" id="GAI71323.1"/>
    </source>
</evidence>
<name>X1QST2_9ZZZZ</name>
<dbReference type="AlphaFoldDB" id="X1QST2"/>
<evidence type="ECO:0000256" key="2">
    <source>
        <dbReference type="ARBA" id="ARBA00022692"/>
    </source>
</evidence>
<keyword evidence="3 5" id="KW-1133">Transmembrane helix</keyword>
<protein>
    <recommendedName>
        <fullName evidence="7">Polysaccharide biosynthesis protein C-terminal domain-containing protein</fullName>
    </recommendedName>
</protein>
<evidence type="ECO:0000256" key="5">
    <source>
        <dbReference type="SAM" id="Phobius"/>
    </source>
</evidence>
<reference evidence="6" key="1">
    <citation type="journal article" date="2014" name="Front. Microbiol.">
        <title>High frequency of phylogenetically diverse reductive dehalogenase-homologous genes in deep subseafloor sedimentary metagenomes.</title>
        <authorList>
            <person name="Kawai M."/>
            <person name="Futagami T."/>
            <person name="Toyoda A."/>
            <person name="Takaki Y."/>
            <person name="Nishi S."/>
            <person name="Hori S."/>
            <person name="Arai W."/>
            <person name="Tsubouchi T."/>
            <person name="Morono Y."/>
            <person name="Uchiyama I."/>
            <person name="Ito T."/>
            <person name="Fujiyama A."/>
            <person name="Inagaki F."/>
            <person name="Takami H."/>
        </authorList>
    </citation>
    <scope>NUCLEOTIDE SEQUENCE</scope>
    <source>
        <strain evidence="6">Expedition CK06-06</strain>
    </source>
</reference>